<evidence type="ECO:0000313" key="2">
    <source>
        <dbReference type="EMBL" id="KAL3633160.1"/>
    </source>
</evidence>
<comment type="caution">
    <text evidence="2">The sequence shown here is derived from an EMBL/GenBank/DDBJ whole genome shotgun (WGS) entry which is preliminary data.</text>
</comment>
<feature type="region of interest" description="Disordered" evidence="1">
    <location>
        <begin position="1"/>
        <end position="43"/>
    </location>
</feature>
<dbReference type="EMBL" id="JAVIJP010000032">
    <property type="protein sequence ID" value="KAL3633160.1"/>
    <property type="molecule type" value="Genomic_DNA"/>
</dbReference>
<accession>A0ABD3CWX4</accession>
<reference evidence="3" key="1">
    <citation type="journal article" date="2024" name="IScience">
        <title>Strigolactones Initiate the Formation of Haustorium-like Structures in Castilleja.</title>
        <authorList>
            <person name="Buerger M."/>
            <person name="Peterson D."/>
            <person name="Chory J."/>
        </authorList>
    </citation>
    <scope>NUCLEOTIDE SEQUENCE [LARGE SCALE GENOMIC DNA]</scope>
</reference>
<organism evidence="2 3">
    <name type="scientific">Castilleja foliolosa</name>
    <dbReference type="NCBI Taxonomy" id="1961234"/>
    <lineage>
        <taxon>Eukaryota</taxon>
        <taxon>Viridiplantae</taxon>
        <taxon>Streptophyta</taxon>
        <taxon>Embryophyta</taxon>
        <taxon>Tracheophyta</taxon>
        <taxon>Spermatophyta</taxon>
        <taxon>Magnoliopsida</taxon>
        <taxon>eudicotyledons</taxon>
        <taxon>Gunneridae</taxon>
        <taxon>Pentapetalae</taxon>
        <taxon>asterids</taxon>
        <taxon>lamiids</taxon>
        <taxon>Lamiales</taxon>
        <taxon>Orobanchaceae</taxon>
        <taxon>Pedicularideae</taxon>
        <taxon>Castillejinae</taxon>
        <taxon>Castilleja</taxon>
    </lineage>
</organism>
<feature type="compositionally biased region" description="Polar residues" evidence="1">
    <location>
        <begin position="15"/>
        <end position="27"/>
    </location>
</feature>
<evidence type="ECO:0000313" key="3">
    <source>
        <dbReference type="Proteomes" id="UP001632038"/>
    </source>
</evidence>
<dbReference type="Proteomes" id="UP001632038">
    <property type="component" value="Unassembled WGS sequence"/>
</dbReference>
<protein>
    <submittedName>
        <fullName evidence="2">Uncharacterized protein</fullName>
    </submittedName>
</protein>
<sequence>MSCCGGAEEEPNPLPNQFTATPKSGNPYSGGGAGAMREESQGVQLQEMEHHKKCCRSRYCYGYVRAYGDEGQSRNDKWRRGRRSQNGLLGNPIIFRVYAFN</sequence>
<gene>
    <name evidence="2" type="ORF">CASFOL_026144</name>
</gene>
<dbReference type="AlphaFoldDB" id="A0ABD3CWX4"/>
<evidence type="ECO:0000256" key="1">
    <source>
        <dbReference type="SAM" id="MobiDB-lite"/>
    </source>
</evidence>
<keyword evidence="3" id="KW-1185">Reference proteome</keyword>
<name>A0ABD3CWX4_9LAMI</name>
<proteinExistence type="predicted"/>